<dbReference type="Gene3D" id="3.10.129.10">
    <property type="entry name" value="Hotdog Thioesterase"/>
    <property type="match status" value="1"/>
</dbReference>
<comment type="caution">
    <text evidence="2">The sequence shown here is derived from an EMBL/GenBank/DDBJ whole genome shotgun (WGS) entry which is preliminary data.</text>
</comment>
<dbReference type="Proteomes" id="UP001158049">
    <property type="component" value="Unassembled WGS sequence"/>
</dbReference>
<dbReference type="SUPFAM" id="SSF54637">
    <property type="entry name" value="Thioesterase/thiol ester dehydrase-isomerase"/>
    <property type="match status" value="1"/>
</dbReference>
<keyword evidence="3" id="KW-1185">Reference proteome</keyword>
<dbReference type="Pfam" id="PF22818">
    <property type="entry name" value="ApeI-like"/>
    <property type="match status" value="1"/>
</dbReference>
<dbReference type="RefSeq" id="WP_283444333.1">
    <property type="nucleotide sequence ID" value="NZ_FXUL01000020.1"/>
</dbReference>
<protein>
    <submittedName>
        <fullName evidence="2">FabA-like domain-containing protein</fullName>
    </submittedName>
</protein>
<dbReference type="EMBL" id="FXUL01000020">
    <property type="protein sequence ID" value="SMP73976.1"/>
    <property type="molecule type" value="Genomic_DNA"/>
</dbReference>
<dbReference type="InterPro" id="IPR054545">
    <property type="entry name" value="ApeI-like"/>
</dbReference>
<organism evidence="2 3">
    <name type="scientific">Noviherbaspirillum suwonense</name>
    <dbReference type="NCBI Taxonomy" id="1224511"/>
    <lineage>
        <taxon>Bacteria</taxon>
        <taxon>Pseudomonadati</taxon>
        <taxon>Pseudomonadota</taxon>
        <taxon>Betaproteobacteria</taxon>
        <taxon>Burkholderiales</taxon>
        <taxon>Oxalobacteraceae</taxon>
        <taxon>Noviherbaspirillum</taxon>
    </lineage>
</organism>
<dbReference type="InterPro" id="IPR029069">
    <property type="entry name" value="HotDog_dom_sf"/>
</dbReference>
<reference evidence="2 3" key="1">
    <citation type="submission" date="2017-05" db="EMBL/GenBank/DDBJ databases">
        <authorList>
            <person name="Varghese N."/>
            <person name="Submissions S."/>
        </authorList>
    </citation>
    <scope>NUCLEOTIDE SEQUENCE [LARGE SCALE GENOMIC DNA]</scope>
    <source>
        <strain evidence="2 3">DSM 26001</strain>
    </source>
</reference>
<feature type="domain" description="ApeI dehydratase-like" evidence="1">
    <location>
        <begin position="10"/>
        <end position="96"/>
    </location>
</feature>
<evidence type="ECO:0000313" key="2">
    <source>
        <dbReference type="EMBL" id="SMP73976.1"/>
    </source>
</evidence>
<name>A0ABY1QL09_9BURK</name>
<gene>
    <name evidence="2" type="ORF">SAMN06295970_12016</name>
</gene>
<sequence>MSMPMLIPMVTIAPDHPALAGHFPGMPVVPGVVLLDEALHAIGAALGVDLSACGIASVKFLSPVLPGQPVAVSHHSADGRTIRFTLTHGERKVASGVLHRQAEGTAR</sequence>
<accession>A0ABY1QL09</accession>
<evidence type="ECO:0000313" key="3">
    <source>
        <dbReference type="Proteomes" id="UP001158049"/>
    </source>
</evidence>
<evidence type="ECO:0000259" key="1">
    <source>
        <dbReference type="Pfam" id="PF22818"/>
    </source>
</evidence>
<proteinExistence type="predicted"/>